<dbReference type="Gene3D" id="1.10.405.20">
    <property type="match status" value="1"/>
</dbReference>
<keyword evidence="1" id="KW-0732">Signal</keyword>
<keyword evidence="3" id="KW-1185">Reference proteome</keyword>
<reference evidence="3" key="1">
    <citation type="journal article" date="2021" name="BMC Genomics">
        <title>Chromosome-level genome assembly and manually-curated proteome of model necrotroph Parastagonospora nodorum Sn15 reveals a genome-wide trove of candidate effector homologs, and redundancy of virulence-related functions within an accessory chromosome.</title>
        <authorList>
            <person name="Bertazzoni S."/>
            <person name="Jones D.A.B."/>
            <person name="Phan H.T."/>
            <person name="Tan K.-C."/>
            <person name="Hane J.K."/>
        </authorList>
    </citation>
    <scope>NUCLEOTIDE SEQUENCE [LARGE SCALE GENOMIC DNA]</scope>
    <source>
        <strain evidence="3">SN15 / ATCC MYA-4574 / FGSC 10173)</strain>
    </source>
</reference>
<dbReference type="Proteomes" id="UP000663193">
    <property type="component" value="Chromosome 8"/>
</dbReference>
<feature type="signal peptide" evidence="1">
    <location>
        <begin position="1"/>
        <end position="19"/>
    </location>
</feature>
<dbReference type="Gene3D" id="3.30.70.1990">
    <property type="match status" value="1"/>
</dbReference>
<evidence type="ECO:0000313" key="3">
    <source>
        <dbReference type="Proteomes" id="UP000663193"/>
    </source>
</evidence>
<evidence type="ECO:0000313" key="2">
    <source>
        <dbReference type="EMBL" id="QRC97986.1"/>
    </source>
</evidence>
<dbReference type="VEuPathDB" id="FungiDB:JI435_040910"/>
<organism evidence="2 3">
    <name type="scientific">Phaeosphaeria nodorum (strain SN15 / ATCC MYA-4574 / FGSC 10173)</name>
    <name type="common">Glume blotch fungus</name>
    <name type="synonym">Parastagonospora nodorum</name>
    <dbReference type="NCBI Taxonomy" id="321614"/>
    <lineage>
        <taxon>Eukaryota</taxon>
        <taxon>Fungi</taxon>
        <taxon>Dikarya</taxon>
        <taxon>Ascomycota</taxon>
        <taxon>Pezizomycotina</taxon>
        <taxon>Dothideomycetes</taxon>
        <taxon>Pleosporomycetidae</taxon>
        <taxon>Pleosporales</taxon>
        <taxon>Pleosporineae</taxon>
        <taxon>Phaeosphaeriaceae</taxon>
        <taxon>Parastagonospora</taxon>
    </lineage>
</organism>
<dbReference type="EMBL" id="CP069030">
    <property type="protein sequence ID" value="QRC97986.1"/>
    <property type="molecule type" value="Genomic_DNA"/>
</dbReference>
<dbReference type="KEGG" id="pno:SNOG_04091"/>
<accession>A0A7U2F3X2</accession>
<protein>
    <recommendedName>
        <fullName evidence="4">Amine oxidase domain-containing protein</fullName>
    </recommendedName>
</protein>
<evidence type="ECO:0000256" key="1">
    <source>
        <dbReference type="SAM" id="SignalP"/>
    </source>
</evidence>
<sequence>MFKRITLLMLCASAQSISAFTEFSGSDQRQVFNVEIAIVGGGATGTYSAVRLRGDFNTSIIVIEPRDHLGGHVSTYTVPETKTTLEYGVQSYVRNQAAFDFYARFNISTLPFAAKRLTAINVDVGTGSRLEDYISPAANATTAALKRWLDIVIKYEYILEPGYWNFPQPQDIPAELLVPVEDFVKQNELEAAIPRIVSISGVGYGGIRHLLTFNLMQAFGATLTRQVLDGELFLPIESNSLIYQRALALLHKDVLLSTTVQSVQRDSNGATLRVKQGDKEYQINAKRILYTAPPSLTALAPYDLDDKEKGIFSQWAIDGEWIGVAKISCIPENFSINYIPSAVLPNNQVAIKDWPYSLRFDSTGPTGLGLFRVILGANYTISSAEYKRLVAEGVQKIQDAGTVTGNCTMEFKAMSDHTRPVWKQSAAQLKEGFVQDLYSLQGYKNMWYTGSIWGAPYSSTLWAYTDTVLPKLLADLKDDYTNN</sequence>
<feature type="chain" id="PRO_5034627991" description="Amine oxidase domain-containing protein" evidence="1">
    <location>
        <begin position="20"/>
        <end position="483"/>
    </location>
</feature>
<dbReference type="Gene3D" id="3.50.50.60">
    <property type="entry name" value="FAD/NAD(P)-binding domain"/>
    <property type="match status" value="1"/>
</dbReference>
<gene>
    <name evidence="2" type="ORF">JI435_040910</name>
</gene>
<evidence type="ECO:0008006" key="4">
    <source>
        <dbReference type="Google" id="ProtNLM"/>
    </source>
</evidence>
<name>A0A7U2F3X2_PHANO</name>
<dbReference type="InterPro" id="IPR036188">
    <property type="entry name" value="FAD/NAD-bd_sf"/>
</dbReference>
<dbReference type="OrthoDB" id="68575at2759"/>
<dbReference type="SUPFAM" id="SSF51905">
    <property type="entry name" value="FAD/NAD(P)-binding domain"/>
    <property type="match status" value="1"/>
</dbReference>
<dbReference type="OMA" id="NFQTTLW"/>
<dbReference type="AlphaFoldDB" id="A0A7U2F3X2"/>
<proteinExistence type="predicted"/>
<dbReference type="RefSeq" id="XP_001794518.1">
    <property type="nucleotide sequence ID" value="XM_001794466.1"/>
</dbReference>
<dbReference type="Pfam" id="PF13450">
    <property type="entry name" value="NAD_binding_8"/>
    <property type="match status" value="1"/>
</dbReference>